<dbReference type="Gene3D" id="3.20.20.140">
    <property type="entry name" value="Metal-dependent hydrolases"/>
    <property type="match status" value="1"/>
</dbReference>
<dbReference type="GO" id="GO:0070573">
    <property type="term" value="F:metallodipeptidase activity"/>
    <property type="evidence" value="ECO:0007669"/>
    <property type="project" value="InterPro"/>
</dbReference>
<dbReference type="OrthoDB" id="9804920at2"/>
<proteinExistence type="predicted"/>
<keyword evidence="2" id="KW-1185">Reference proteome</keyword>
<organism evidence="1 2">
    <name type="scientific">Deinococcus cellulosilyticus (strain DSM 18568 / NBRC 106333 / KACC 11606 / 5516J-15)</name>
    <dbReference type="NCBI Taxonomy" id="1223518"/>
    <lineage>
        <taxon>Bacteria</taxon>
        <taxon>Thermotogati</taxon>
        <taxon>Deinococcota</taxon>
        <taxon>Deinococci</taxon>
        <taxon>Deinococcales</taxon>
        <taxon>Deinococcaceae</taxon>
        <taxon>Deinococcus</taxon>
    </lineage>
</organism>
<dbReference type="Pfam" id="PF01244">
    <property type="entry name" value="Peptidase_M19"/>
    <property type="match status" value="1"/>
</dbReference>
<dbReference type="AlphaFoldDB" id="A0A511MZS2"/>
<sequence>MLDWSVIFDAHLDLAFNAAEGRDLTRPLPQSMNGETAIVNFESLKQAGVRACMGTLWAYPRSTDHPQGYVTAQEARTLALEQLDQYLRWQDQGHIRLLTSGSELLEHWNNHDADAPLGVILLMEGADPIVDPADLQFWHREGLRVVGLAWERTRYSGGTNAPGGLTPEGVELVHAIRDLNLTLDASHLAEQAFWEMVEIHQKVIASHSNAQALIPTDRQLSDAMIRKIGEMDGMIGLVMFSSFIKKGFKRGMPKQDVGFADLLVHAEHIAGLIGWNRIGLGSDLDGGFGLERTPRELLHLKDLEQFFQLVPEPARAGVQFQNWLTWLARSI</sequence>
<dbReference type="GO" id="GO:0006508">
    <property type="term" value="P:proteolysis"/>
    <property type="evidence" value="ECO:0007669"/>
    <property type="project" value="InterPro"/>
</dbReference>
<evidence type="ECO:0000313" key="2">
    <source>
        <dbReference type="Proteomes" id="UP000321306"/>
    </source>
</evidence>
<name>A0A511MZS2_DEIC1</name>
<evidence type="ECO:0000313" key="1">
    <source>
        <dbReference type="EMBL" id="GEM46083.1"/>
    </source>
</evidence>
<protein>
    <submittedName>
        <fullName evidence="1">Peptidase</fullName>
    </submittedName>
</protein>
<gene>
    <name evidence="1" type="ORF">DC3_17180</name>
</gene>
<dbReference type="EMBL" id="BJXB01000006">
    <property type="protein sequence ID" value="GEM46083.1"/>
    <property type="molecule type" value="Genomic_DNA"/>
</dbReference>
<dbReference type="Proteomes" id="UP000321306">
    <property type="component" value="Unassembled WGS sequence"/>
</dbReference>
<dbReference type="InterPro" id="IPR032466">
    <property type="entry name" value="Metal_Hydrolase"/>
</dbReference>
<dbReference type="InterPro" id="IPR008257">
    <property type="entry name" value="Pept_M19"/>
</dbReference>
<accession>A0A511MZS2</accession>
<dbReference type="PROSITE" id="PS51365">
    <property type="entry name" value="RENAL_DIPEPTIDASE_2"/>
    <property type="match status" value="1"/>
</dbReference>
<dbReference type="PANTHER" id="PTHR10443:SF12">
    <property type="entry name" value="DIPEPTIDASE"/>
    <property type="match status" value="1"/>
</dbReference>
<comment type="caution">
    <text evidence="1">The sequence shown here is derived from an EMBL/GenBank/DDBJ whole genome shotgun (WGS) entry which is preliminary data.</text>
</comment>
<dbReference type="SUPFAM" id="SSF51556">
    <property type="entry name" value="Metallo-dependent hydrolases"/>
    <property type="match status" value="1"/>
</dbReference>
<dbReference type="PANTHER" id="PTHR10443">
    <property type="entry name" value="MICROSOMAL DIPEPTIDASE"/>
    <property type="match status" value="1"/>
</dbReference>
<reference evidence="1 2" key="1">
    <citation type="submission" date="2019-07" db="EMBL/GenBank/DDBJ databases">
        <title>Whole genome shotgun sequence of Deinococcus cellulosilyticus NBRC 106333.</title>
        <authorList>
            <person name="Hosoyama A."/>
            <person name="Uohara A."/>
            <person name="Ohji S."/>
            <person name="Ichikawa N."/>
        </authorList>
    </citation>
    <scope>NUCLEOTIDE SEQUENCE [LARGE SCALE GENOMIC DNA]</scope>
    <source>
        <strain evidence="1 2">NBRC 106333</strain>
    </source>
</reference>